<protein>
    <submittedName>
        <fullName evidence="4">N-acetyltransferase</fullName>
    </submittedName>
</protein>
<sequence>MRIELEAPISEDVYGLLGEHLKDMLAISPAASVHALDRHAMSTSDVTLWSVRDSGALLGCGALKELAPDTGEIKSMRTASAVRGRGVGVRMLIHLLETARNRGYTRLNLETGTEEFFAPARRLYKRHGFRECAPFGDYRPDPHSRFMAIDLSTEDSQASTRREC</sequence>
<dbReference type="InterPro" id="IPR000182">
    <property type="entry name" value="GNAT_dom"/>
</dbReference>
<comment type="caution">
    <text evidence="4">The sequence shown here is derived from an EMBL/GenBank/DDBJ whole genome shotgun (WGS) entry which is preliminary data.</text>
</comment>
<dbReference type="CDD" id="cd04301">
    <property type="entry name" value="NAT_SF"/>
    <property type="match status" value="1"/>
</dbReference>
<dbReference type="PANTHER" id="PTHR43877">
    <property type="entry name" value="AMINOALKYLPHOSPHONATE N-ACETYLTRANSFERASE-RELATED-RELATED"/>
    <property type="match status" value="1"/>
</dbReference>
<keyword evidence="1" id="KW-0808">Transferase</keyword>
<dbReference type="SUPFAM" id="SSF55729">
    <property type="entry name" value="Acyl-CoA N-acyltransferases (Nat)"/>
    <property type="match status" value="1"/>
</dbReference>
<keyword evidence="5" id="KW-1185">Reference proteome</keyword>
<evidence type="ECO:0000256" key="2">
    <source>
        <dbReference type="ARBA" id="ARBA00023315"/>
    </source>
</evidence>
<dbReference type="RefSeq" id="WP_264795473.1">
    <property type="nucleotide sequence ID" value="NZ_BRVS01000007.1"/>
</dbReference>
<dbReference type="Gene3D" id="3.40.630.30">
    <property type="match status" value="1"/>
</dbReference>
<dbReference type="PANTHER" id="PTHR43877:SF5">
    <property type="entry name" value="BLL8307 PROTEIN"/>
    <property type="match status" value="1"/>
</dbReference>
<reference evidence="4 5" key="1">
    <citation type="journal article" date="2023" name="Int. J. Syst. Evol. Microbiol.">
        <title>Arthrobacter mangrovi sp. nov., an actinobacterium isolated from the rhizosphere of a mangrove.</title>
        <authorList>
            <person name="Hamada M."/>
            <person name="Saitou S."/>
            <person name="Enomoto N."/>
            <person name="Nanri K."/>
            <person name="Hidaka K."/>
            <person name="Miura T."/>
            <person name="Tamura T."/>
        </authorList>
    </citation>
    <scope>NUCLEOTIDE SEQUENCE [LARGE SCALE GENOMIC DNA]</scope>
    <source>
        <strain evidence="4 5">NBRC 112813</strain>
    </source>
</reference>
<evidence type="ECO:0000313" key="4">
    <source>
        <dbReference type="EMBL" id="GLB67336.1"/>
    </source>
</evidence>
<evidence type="ECO:0000259" key="3">
    <source>
        <dbReference type="PROSITE" id="PS51186"/>
    </source>
</evidence>
<dbReference type="Proteomes" id="UP001209654">
    <property type="component" value="Unassembled WGS sequence"/>
</dbReference>
<evidence type="ECO:0000256" key="1">
    <source>
        <dbReference type="ARBA" id="ARBA00022679"/>
    </source>
</evidence>
<organism evidence="4 5">
    <name type="scientific">Arthrobacter mangrovi</name>
    <dbReference type="NCBI Taxonomy" id="2966350"/>
    <lineage>
        <taxon>Bacteria</taxon>
        <taxon>Bacillati</taxon>
        <taxon>Actinomycetota</taxon>
        <taxon>Actinomycetes</taxon>
        <taxon>Micrococcales</taxon>
        <taxon>Micrococcaceae</taxon>
        <taxon>Arthrobacter</taxon>
    </lineage>
</organism>
<feature type="domain" description="N-acetyltransferase" evidence="3">
    <location>
        <begin position="1"/>
        <end position="152"/>
    </location>
</feature>
<dbReference type="PROSITE" id="PS51186">
    <property type="entry name" value="GNAT"/>
    <property type="match status" value="1"/>
</dbReference>
<dbReference type="InterPro" id="IPR016181">
    <property type="entry name" value="Acyl_CoA_acyltransferase"/>
</dbReference>
<dbReference type="EMBL" id="BRVS01000007">
    <property type="protein sequence ID" value="GLB67336.1"/>
    <property type="molecule type" value="Genomic_DNA"/>
</dbReference>
<gene>
    <name evidence="4" type="ORF">AHIS1636_17760</name>
</gene>
<keyword evidence="2" id="KW-0012">Acyltransferase</keyword>
<name>A0ABQ5MTR2_9MICC</name>
<dbReference type="InterPro" id="IPR050832">
    <property type="entry name" value="Bact_Acetyltransf"/>
</dbReference>
<proteinExistence type="predicted"/>
<dbReference type="Pfam" id="PF00583">
    <property type="entry name" value="Acetyltransf_1"/>
    <property type="match status" value="1"/>
</dbReference>
<evidence type="ECO:0000313" key="5">
    <source>
        <dbReference type="Proteomes" id="UP001209654"/>
    </source>
</evidence>
<accession>A0ABQ5MTR2</accession>